<dbReference type="EMBL" id="UINC01028708">
    <property type="protein sequence ID" value="SVB10175.1"/>
    <property type="molecule type" value="Genomic_DNA"/>
</dbReference>
<sequence>VSQTSSEAARSLWDYATASYSRPGVAESCLWFQDHCRGDVPIILFISWCSIRGVLVDHQLLAKVEQMVSVWHRDVVAPLRGLRRELKRDSKGIVQETVFAFREKLKALELEAEHLELNALATLSYDETASAVPVSDQKQLIESGLVQYFGELKCDVDAQIKEKITTFIACLLAEKTASG</sequence>
<dbReference type="InterPro" id="IPR012659">
    <property type="entry name" value="CHP02444"/>
</dbReference>
<dbReference type="AlphaFoldDB" id="A0A382B8P8"/>
<reference evidence="1" key="1">
    <citation type="submission" date="2018-05" db="EMBL/GenBank/DDBJ databases">
        <authorList>
            <person name="Lanie J.A."/>
            <person name="Ng W.-L."/>
            <person name="Kazmierczak K.M."/>
            <person name="Andrzejewski T.M."/>
            <person name="Davidsen T.M."/>
            <person name="Wayne K.J."/>
            <person name="Tettelin H."/>
            <person name="Glass J.I."/>
            <person name="Rusch D."/>
            <person name="Podicherti R."/>
            <person name="Tsui H.-C.T."/>
            <person name="Winkler M.E."/>
        </authorList>
    </citation>
    <scope>NUCLEOTIDE SEQUENCE</scope>
</reference>
<protein>
    <recommendedName>
        <fullName evidence="2">TIGR02444 family protein</fullName>
    </recommendedName>
</protein>
<proteinExistence type="predicted"/>
<feature type="non-terminal residue" evidence="1">
    <location>
        <position position="1"/>
    </location>
</feature>
<name>A0A382B8P8_9ZZZZ</name>
<gene>
    <name evidence="1" type="ORF">METZ01_LOCUS163029</name>
</gene>
<dbReference type="NCBIfam" id="TIGR02444">
    <property type="entry name" value="TIGR02444 family protein"/>
    <property type="match status" value="1"/>
</dbReference>
<accession>A0A382B8P8</accession>
<organism evidence="1">
    <name type="scientific">marine metagenome</name>
    <dbReference type="NCBI Taxonomy" id="408172"/>
    <lineage>
        <taxon>unclassified sequences</taxon>
        <taxon>metagenomes</taxon>
        <taxon>ecological metagenomes</taxon>
    </lineage>
</organism>
<evidence type="ECO:0008006" key="2">
    <source>
        <dbReference type="Google" id="ProtNLM"/>
    </source>
</evidence>
<evidence type="ECO:0000313" key="1">
    <source>
        <dbReference type="EMBL" id="SVB10175.1"/>
    </source>
</evidence>
<dbReference type="Pfam" id="PF09523">
    <property type="entry name" value="DUF2390"/>
    <property type="match status" value="1"/>
</dbReference>